<dbReference type="InterPro" id="IPR002182">
    <property type="entry name" value="NB-ARC"/>
</dbReference>
<evidence type="ECO:0000313" key="3">
    <source>
        <dbReference type="EMBL" id="MBA0577116.1"/>
    </source>
</evidence>
<dbReference type="PANTHER" id="PTHR36766:SF70">
    <property type="entry name" value="DISEASE RESISTANCE PROTEIN RGA4"/>
    <property type="match status" value="1"/>
</dbReference>
<dbReference type="Pfam" id="PF00931">
    <property type="entry name" value="NB-ARC"/>
    <property type="match status" value="1"/>
</dbReference>
<keyword evidence="4" id="KW-1185">Reference proteome</keyword>
<dbReference type="PANTHER" id="PTHR36766">
    <property type="entry name" value="PLANT BROAD-SPECTRUM MILDEW RESISTANCE PROTEIN RPW8"/>
    <property type="match status" value="1"/>
</dbReference>
<evidence type="ECO:0000256" key="1">
    <source>
        <dbReference type="ARBA" id="ARBA00022821"/>
    </source>
</evidence>
<name>A0A7J8NJQ4_9ROSI</name>
<reference evidence="3 4" key="1">
    <citation type="journal article" date="2019" name="Genome Biol. Evol.">
        <title>Insights into the evolution of the New World diploid cottons (Gossypium, subgenus Houzingenia) based on genome sequencing.</title>
        <authorList>
            <person name="Grover C.E."/>
            <person name="Arick M.A. 2nd"/>
            <person name="Thrash A."/>
            <person name="Conover J.L."/>
            <person name="Sanders W.S."/>
            <person name="Peterson D.G."/>
            <person name="Frelichowski J.E."/>
            <person name="Scheffler J.A."/>
            <person name="Scheffler B.E."/>
            <person name="Wendel J.F."/>
        </authorList>
    </citation>
    <scope>NUCLEOTIDE SEQUENCE [LARGE SCALE GENOMIC DNA]</scope>
    <source>
        <strain evidence="3">157</strain>
        <tissue evidence="3">Leaf</tissue>
    </source>
</reference>
<dbReference type="SUPFAM" id="SSF52540">
    <property type="entry name" value="P-loop containing nucleoside triphosphate hydrolases"/>
    <property type="match status" value="1"/>
</dbReference>
<gene>
    <name evidence="3" type="ORF">Golob_028051</name>
</gene>
<feature type="domain" description="NB-ARC" evidence="2">
    <location>
        <begin position="114"/>
        <end position="166"/>
    </location>
</feature>
<dbReference type="GO" id="GO:0043531">
    <property type="term" value="F:ADP binding"/>
    <property type="evidence" value="ECO:0007669"/>
    <property type="project" value="InterPro"/>
</dbReference>
<organism evidence="3 4">
    <name type="scientific">Gossypium lobatum</name>
    <dbReference type="NCBI Taxonomy" id="34289"/>
    <lineage>
        <taxon>Eukaryota</taxon>
        <taxon>Viridiplantae</taxon>
        <taxon>Streptophyta</taxon>
        <taxon>Embryophyta</taxon>
        <taxon>Tracheophyta</taxon>
        <taxon>Spermatophyta</taxon>
        <taxon>Magnoliopsida</taxon>
        <taxon>eudicotyledons</taxon>
        <taxon>Gunneridae</taxon>
        <taxon>Pentapetalae</taxon>
        <taxon>rosids</taxon>
        <taxon>malvids</taxon>
        <taxon>Malvales</taxon>
        <taxon>Malvaceae</taxon>
        <taxon>Malvoideae</taxon>
        <taxon>Gossypium</taxon>
    </lineage>
</organism>
<evidence type="ECO:0000259" key="2">
    <source>
        <dbReference type="Pfam" id="PF00931"/>
    </source>
</evidence>
<dbReference type="AlphaFoldDB" id="A0A7J8NJQ4"/>
<dbReference type="Gene3D" id="3.40.50.300">
    <property type="entry name" value="P-loop containing nucleotide triphosphate hydrolases"/>
    <property type="match status" value="1"/>
</dbReference>
<accession>A0A7J8NJQ4</accession>
<protein>
    <recommendedName>
        <fullName evidence="2">NB-ARC domain-containing protein</fullName>
    </recommendedName>
</protein>
<dbReference type="EMBL" id="JABEZX010353465">
    <property type="protein sequence ID" value="MBA0577116.1"/>
    <property type="molecule type" value="Genomic_DNA"/>
</dbReference>
<sequence>KRSCTDTELTVHNPSCLWFLENWLQQWGQPYLFIFVINEPFRGIVIDSNMLVRIPSLTLNVITALSSLYFGDSSGEALTNTLRVVMGGVVVFDGLRLRPGVSDRNSEYEFTSPKQDVSIVPIIGIGGLGKTSLVKMVFNHGKVGDQFDLKMWVCVSDKLELKVMVEKTIEAAT</sequence>
<proteinExistence type="predicted"/>
<evidence type="ECO:0000313" key="4">
    <source>
        <dbReference type="Proteomes" id="UP000593572"/>
    </source>
</evidence>
<dbReference type="Proteomes" id="UP000593572">
    <property type="component" value="Unassembled WGS sequence"/>
</dbReference>
<dbReference type="GO" id="GO:0006952">
    <property type="term" value="P:defense response"/>
    <property type="evidence" value="ECO:0007669"/>
    <property type="project" value="UniProtKB-KW"/>
</dbReference>
<keyword evidence="1" id="KW-0611">Plant defense</keyword>
<comment type="caution">
    <text evidence="3">The sequence shown here is derived from an EMBL/GenBank/DDBJ whole genome shotgun (WGS) entry which is preliminary data.</text>
</comment>
<feature type="non-terminal residue" evidence="3">
    <location>
        <position position="1"/>
    </location>
</feature>
<dbReference type="InterPro" id="IPR027417">
    <property type="entry name" value="P-loop_NTPase"/>
</dbReference>